<evidence type="ECO:0000256" key="1">
    <source>
        <dbReference type="SAM" id="MobiDB-lite"/>
    </source>
</evidence>
<dbReference type="InterPro" id="IPR053137">
    <property type="entry name" value="NLR-like"/>
</dbReference>
<accession>A0ABS2A4Z1</accession>
<dbReference type="PANTHER" id="PTHR46082">
    <property type="entry name" value="ATP/GTP-BINDING PROTEIN-RELATED"/>
    <property type="match status" value="1"/>
</dbReference>
<proteinExistence type="predicted"/>
<dbReference type="Proteomes" id="UP000632138">
    <property type="component" value="Unassembled WGS sequence"/>
</dbReference>
<dbReference type="SUPFAM" id="SSF48452">
    <property type="entry name" value="TPR-like"/>
    <property type="match status" value="2"/>
</dbReference>
<dbReference type="Pfam" id="PF13374">
    <property type="entry name" value="TPR_10"/>
    <property type="match status" value="2"/>
</dbReference>
<sequence>MERRARTTVNLDLMPDLGDVTMDQRIQILLTAYARHDYDWKVLGLDLLRCFEVEPGHPRGPEVAPRVLADFRREIGKRHPMTLEALRVLGDVLAARGEEREAERHYRSSLDLAERGSQPAERARDSLFLFLAGRGRLAEARKVFDRPKGRDYDDIVGWGRLGRLLEAAGQDDQAAREYRDALAAADAMLGPDHQLTMNLRTLLAMLLTRIEHPDAEAVQRGVVDDLERNNGPDSPSTLVARSNLASLVRALGRPDEAAELFRVIVDDHRRVLGLDHPGTVLTAANYANLLYDMDRRRESGQLFRELLPVAVRVLGPDHPATRRAREVSSSASGHDPSPVREKPAPTESQTNS</sequence>
<dbReference type="Pfam" id="PF13424">
    <property type="entry name" value="TPR_12"/>
    <property type="match status" value="1"/>
</dbReference>
<dbReference type="RefSeq" id="WP_203374740.1">
    <property type="nucleotide sequence ID" value="NZ_JAENHP010000001.1"/>
</dbReference>
<protein>
    <submittedName>
        <fullName evidence="2">Tetratricopeptide repeat protein</fullName>
    </submittedName>
</protein>
<feature type="region of interest" description="Disordered" evidence="1">
    <location>
        <begin position="317"/>
        <end position="352"/>
    </location>
</feature>
<evidence type="ECO:0000313" key="2">
    <source>
        <dbReference type="EMBL" id="MBM2614889.1"/>
    </source>
</evidence>
<comment type="caution">
    <text evidence="2">The sequence shown here is derived from an EMBL/GenBank/DDBJ whole genome shotgun (WGS) entry which is preliminary data.</text>
</comment>
<dbReference type="PANTHER" id="PTHR46082:SF6">
    <property type="entry name" value="AAA+ ATPASE DOMAIN-CONTAINING PROTEIN-RELATED"/>
    <property type="match status" value="1"/>
</dbReference>
<reference evidence="2 3" key="1">
    <citation type="submission" date="2021-01" db="EMBL/GenBank/DDBJ databases">
        <title>Actinoplanes sp. nov. LDG1-06 isolated from lichen.</title>
        <authorList>
            <person name="Saeng-In P."/>
            <person name="Phongsopitanun W."/>
            <person name="Kanchanasin P."/>
            <person name="Yuki M."/>
            <person name="Kudo T."/>
            <person name="Ohkuma M."/>
            <person name="Tanasupawat S."/>
        </authorList>
    </citation>
    <scope>NUCLEOTIDE SEQUENCE [LARGE SCALE GENOMIC DNA]</scope>
    <source>
        <strain evidence="2 3">LDG1-06</strain>
    </source>
</reference>
<keyword evidence="3" id="KW-1185">Reference proteome</keyword>
<dbReference type="InterPro" id="IPR011990">
    <property type="entry name" value="TPR-like_helical_dom_sf"/>
</dbReference>
<dbReference type="EMBL" id="JAENHP010000001">
    <property type="protein sequence ID" value="MBM2614889.1"/>
    <property type="molecule type" value="Genomic_DNA"/>
</dbReference>
<gene>
    <name evidence="2" type="ORF">JIG36_04870</name>
</gene>
<dbReference type="Gene3D" id="1.25.40.10">
    <property type="entry name" value="Tetratricopeptide repeat domain"/>
    <property type="match status" value="2"/>
</dbReference>
<name>A0ABS2A4Z1_9ACTN</name>
<evidence type="ECO:0000313" key="3">
    <source>
        <dbReference type="Proteomes" id="UP000632138"/>
    </source>
</evidence>
<organism evidence="2 3">
    <name type="scientific">Paractinoplanes ovalisporus</name>
    <dbReference type="NCBI Taxonomy" id="2810368"/>
    <lineage>
        <taxon>Bacteria</taxon>
        <taxon>Bacillati</taxon>
        <taxon>Actinomycetota</taxon>
        <taxon>Actinomycetes</taxon>
        <taxon>Micromonosporales</taxon>
        <taxon>Micromonosporaceae</taxon>
        <taxon>Paractinoplanes</taxon>
    </lineage>
</organism>